<keyword evidence="4 5" id="KW-0546">Nucleotide metabolism</keyword>
<organism evidence="7 8">
    <name type="scientific">Marinibactrum halimedae</name>
    <dbReference type="NCBI Taxonomy" id="1444977"/>
    <lineage>
        <taxon>Bacteria</taxon>
        <taxon>Pseudomonadati</taxon>
        <taxon>Pseudomonadota</taxon>
        <taxon>Gammaproteobacteria</taxon>
        <taxon>Cellvibrionales</taxon>
        <taxon>Cellvibrionaceae</taxon>
        <taxon>Marinibactrum</taxon>
    </lineage>
</organism>
<dbReference type="FunFam" id="3.20.20.140:FF:000039">
    <property type="entry name" value="Adenine deaminase"/>
    <property type="match status" value="1"/>
</dbReference>
<dbReference type="NCBIfam" id="NF006850">
    <property type="entry name" value="PRK09358.1-6"/>
    <property type="match status" value="1"/>
</dbReference>
<feature type="binding site" evidence="5">
    <location>
        <position position="19"/>
    </location>
    <ligand>
        <name>Zn(2+)</name>
        <dbReference type="ChEBI" id="CHEBI:29105"/>
        <note>catalytic</note>
    </ligand>
</feature>
<keyword evidence="3 5" id="KW-0862">Zinc</keyword>
<comment type="cofactor">
    <cofactor evidence="5">
        <name>Zn(2+)</name>
        <dbReference type="ChEBI" id="CHEBI:29105"/>
    </cofactor>
    <text evidence="5">Binds 1 zinc ion per subunit.</text>
</comment>
<comment type="function">
    <text evidence="5">Catalyzes the hydrolytic deamination of adenine to hypoxanthine. Plays an important role in the purine salvage pathway and in nitrogen catabolism.</text>
</comment>
<keyword evidence="1 5" id="KW-0479">Metal-binding</keyword>
<dbReference type="PANTHER" id="PTHR43114">
    <property type="entry name" value="ADENINE DEAMINASE"/>
    <property type="match status" value="1"/>
</dbReference>
<keyword evidence="2 5" id="KW-0378">Hydrolase</keyword>
<feature type="active site" description="Proton donor" evidence="5">
    <location>
        <position position="200"/>
    </location>
</feature>
<dbReference type="InterPro" id="IPR028892">
    <property type="entry name" value="ADE"/>
</dbReference>
<dbReference type="GO" id="GO:0005829">
    <property type="term" value="C:cytosol"/>
    <property type="evidence" value="ECO:0007669"/>
    <property type="project" value="TreeGrafter"/>
</dbReference>
<dbReference type="SUPFAM" id="SSF51556">
    <property type="entry name" value="Metallo-dependent hydrolases"/>
    <property type="match status" value="1"/>
</dbReference>
<dbReference type="AlphaFoldDB" id="A0AA37T5M7"/>
<protein>
    <recommendedName>
        <fullName evidence="5">Adenine deaminase</fullName>
        <shortName evidence="5">ADE</shortName>
        <ecNumber evidence="5">3.5.4.2</ecNumber>
    </recommendedName>
    <alternativeName>
        <fullName evidence="5">Adenine aminohydrolase</fullName>
        <shortName evidence="5">AAH</shortName>
    </alternativeName>
</protein>
<feature type="site" description="Important for catalytic activity" evidence="5">
    <location>
        <position position="221"/>
    </location>
</feature>
<dbReference type="GO" id="GO:0043103">
    <property type="term" value="P:hypoxanthine salvage"/>
    <property type="evidence" value="ECO:0007669"/>
    <property type="project" value="UniProtKB-UniRule"/>
</dbReference>
<proteinExistence type="inferred from homology"/>
<evidence type="ECO:0000313" key="7">
    <source>
        <dbReference type="EMBL" id="GLS25708.1"/>
    </source>
</evidence>
<dbReference type="CDD" id="cd01320">
    <property type="entry name" value="ADA"/>
    <property type="match status" value="1"/>
</dbReference>
<dbReference type="GO" id="GO:0006146">
    <property type="term" value="P:adenine catabolic process"/>
    <property type="evidence" value="ECO:0007669"/>
    <property type="project" value="UniProtKB-UniRule"/>
</dbReference>
<dbReference type="NCBIfam" id="TIGR01430">
    <property type="entry name" value="aden_deam"/>
    <property type="match status" value="1"/>
</dbReference>
<comment type="caution">
    <text evidence="7">The sequence shown here is derived from an EMBL/GenBank/DDBJ whole genome shotgun (WGS) entry which is preliminary data.</text>
</comment>
<sequence length="340" mass="38388">MSVLEQLITKLPKTELHLHIEGTLEPEMVMALAARNGISMPYATSQELAAKYEFGNLQEFLDLYYQATAVLVVEQDFYDLTWAYLLRCQEDNVVHTEIFFDPQSHTDRGVSFETVVKGITRALEDAREKLNIESKLIMCFLRHLPESSALATWEEAQPWLSLIDGVGLDSSERDFPPSLFERVFAKAREKGLKVVAHAGEEGPSDYIVQALDLLQVDRIDHGVRITEDDALMDRVAQEKVALTVCPLSNTKLCVYDDMAKHPIFTLLDRGLRVMVNSDDPAYFGGYVNENYRALVTSLNPSSEQIIQLVRNSILASFMSDELKAHWLEEVSKTAEQVLGE</sequence>
<feature type="binding site" evidence="5">
    <location>
        <position position="17"/>
    </location>
    <ligand>
        <name>Zn(2+)</name>
        <dbReference type="ChEBI" id="CHEBI:29105"/>
        <note>catalytic</note>
    </ligand>
</feature>
<reference evidence="7 8" key="1">
    <citation type="journal article" date="2014" name="Int. J. Syst. Evol. Microbiol.">
        <title>Complete genome sequence of Corynebacterium casei LMG S-19264T (=DSM 44701T), isolated from a smear-ripened cheese.</title>
        <authorList>
            <consortium name="US DOE Joint Genome Institute (JGI-PGF)"/>
            <person name="Walter F."/>
            <person name="Albersmeier A."/>
            <person name="Kalinowski J."/>
            <person name="Ruckert C."/>
        </authorList>
    </citation>
    <scope>NUCLEOTIDE SEQUENCE [LARGE SCALE GENOMIC DNA]</scope>
    <source>
        <strain evidence="7 8">NBRC 110095</strain>
    </source>
</reference>
<accession>A0AA37T5M7</accession>
<dbReference type="GO" id="GO:0000034">
    <property type="term" value="F:adenine deaminase activity"/>
    <property type="evidence" value="ECO:0007669"/>
    <property type="project" value="UniProtKB-UniRule"/>
</dbReference>
<dbReference type="Pfam" id="PF00962">
    <property type="entry name" value="A_deaminase"/>
    <property type="match status" value="1"/>
</dbReference>
<dbReference type="Proteomes" id="UP001156870">
    <property type="component" value="Unassembled WGS sequence"/>
</dbReference>
<dbReference type="PANTHER" id="PTHR43114:SF6">
    <property type="entry name" value="ADENINE DEAMINASE"/>
    <property type="match status" value="1"/>
</dbReference>
<keyword evidence="8" id="KW-1185">Reference proteome</keyword>
<dbReference type="Gene3D" id="3.20.20.140">
    <property type="entry name" value="Metal-dependent hydrolases"/>
    <property type="match status" value="1"/>
</dbReference>
<dbReference type="HAMAP" id="MF_01962">
    <property type="entry name" value="Adenine_deaminase"/>
    <property type="match status" value="1"/>
</dbReference>
<feature type="binding site" evidence="5">
    <location>
        <position position="279"/>
    </location>
    <ligand>
        <name>substrate</name>
    </ligand>
</feature>
<dbReference type="EMBL" id="BSPD01000033">
    <property type="protein sequence ID" value="GLS25708.1"/>
    <property type="molecule type" value="Genomic_DNA"/>
</dbReference>
<feature type="binding site" evidence="5">
    <location>
        <position position="278"/>
    </location>
    <ligand>
        <name>Zn(2+)</name>
        <dbReference type="ChEBI" id="CHEBI:29105"/>
        <note>catalytic</note>
    </ligand>
</feature>
<dbReference type="InterPro" id="IPR032466">
    <property type="entry name" value="Metal_Hydrolase"/>
</dbReference>
<evidence type="ECO:0000256" key="4">
    <source>
        <dbReference type="ARBA" id="ARBA00023080"/>
    </source>
</evidence>
<name>A0AA37T5M7_9GAMM</name>
<feature type="binding site" evidence="5">
    <location>
        <position position="197"/>
    </location>
    <ligand>
        <name>Zn(2+)</name>
        <dbReference type="ChEBI" id="CHEBI:29105"/>
        <note>catalytic</note>
    </ligand>
</feature>
<dbReference type="GO" id="GO:0008270">
    <property type="term" value="F:zinc ion binding"/>
    <property type="evidence" value="ECO:0007669"/>
    <property type="project" value="UniProtKB-UniRule"/>
</dbReference>
<dbReference type="RefSeq" id="WP_232594270.1">
    <property type="nucleotide sequence ID" value="NZ_BSPD01000033.1"/>
</dbReference>
<evidence type="ECO:0000256" key="5">
    <source>
        <dbReference type="HAMAP-Rule" id="MF_01962"/>
    </source>
</evidence>
<gene>
    <name evidence="7" type="primary">add</name>
    <name evidence="7" type="ORF">GCM10007877_14220</name>
</gene>
<evidence type="ECO:0000259" key="6">
    <source>
        <dbReference type="Pfam" id="PF00962"/>
    </source>
</evidence>
<dbReference type="EC" id="3.5.4.2" evidence="5"/>
<dbReference type="InterPro" id="IPR001365">
    <property type="entry name" value="A_deaminase_dom"/>
</dbReference>
<dbReference type="GO" id="GO:0009117">
    <property type="term" value="P:nucleotide metabolic process"/>
    <property type="evidence" value="ECO:0007669"/>
    <property type="project" value="UniProtKB-KW"/>
</dbReference>
<evidence type="ECO:0000256" key="3">
    <source>
        <dbReference type="ARBA" id="ARBA00022833"/>
    </source>
</evidence>
<evidence type="ECO:0000256" key="1">
    <source>
        <dbReference type="ARBA" id="ARBA00022723"/>
    </source>
</evidence>
<dbReference type="InterPro" id="IPR006330">
    <property type="entry name" value="Ado/ade_deaminase"/>
</dbReference>
<evidence type="ECO:0000256" key="2">
    <source>
        <dbReference type="ARBA" id="ARBA00022801"/>
    </source>
</evidence>
<comment type="catalytic activity">
    <reaction evidence="5">
        <text>adenine + H2O + H(+) = hypoxanthine + NH4(+)</text>
        <dbReference type="Rhea" id="RHEA:23688"/>
        <dbReference type="ChEBI" id="CHEBI:15377"/>
        <dbReference type="ChEBI" id="CHEBI:15378"/>
        <dbReference type="ChEBI" id="CHEBI:16708"/>
        <dbReference type="ChEBI" id="CHEBI:17368"/>
        <dbReference type="ChEBI" id="CHEBI:28938"/>
        <dbReference type="EC" id="3.5.4.2"/>
    </reaction>
</comment>
<feature type="domain" description="Adenosine deaminase" evidence="6">
    <location>
        <begin position="12"/>
        <end position="332"/>
    </location>
</feature>
<comment type="similarity">
    <text evidence="5">Belongs to the metallo-dependent hydrolases superfamily. Adenosine and AMP deaminases family. Adenine deaminase type 2 subfamily.</text>
</comment>
<evidence type="ECO:0000313" key="8">
    <source>
        <dbReference type="Proteomes" id="UP001156870"/>
    </source>
</evidence>